<evidence type="ECO:0000313" key="6">
    <source>
        <dbReference type="EMBL" id="EFJ46508.1"/>
    </source>
</evidence>
<dbReference type="GO" id="GO:0015031">
    <property type="term" value="P:protein transport"/>
    <property type="evidence" value="ECO:0007669"/>
    <property type="project" value="UniProtKB-KW"/>
</dbReference>
<dbReference type="FunFam" id="1.25.10.10:FF:000009">
    <property type="entry name" value="Importin subunit alpha"/>
    <property type="match status" value="1"/>
</dbReference>
<organism evidence="7">
    <name type="scientific">Volvox carteri f. nagariensis</name>
    <dbReference type="NCBI Taxonomy" id="3068"/>
    <lineage>
        <taxon>Eukaryota</taxon>
        <taxon>Viridiplantae</taxon>
        <taxon>Chlorophyta</taxon>
        <taxon>core chlorophytes</taxon>
        <taxon>Chlorophyceae</taxon>
        <taxon>CS clade</taxon>
        <taxon>Chlamydomonadales</taxon>
        <taxon>Volvocaceae</taxon>
        <taxon>Volvox</taxon>
    </lineage>
</organism>
<evidence type="ECO:0000313" key="7">
    <source>
        <dbReference type="Proteomes" id="UP000001058"/>
    </source>
</evidence>
<dbReference type="eggNOG" id="KOG0166">
    <property type="taxonomic scope" value="Eukaryota"/>
</dbReference>
<feature type="non-terminal residue" evidence="6">
    <location>
        <position position="1"/>
    </location>
</feature>
<dbReference type="GeneID" id="9628616"/>
<dbReference type="PANTHER" id="PTHR23316">
    <property type="entry name" value="IMPORTIN ALPHA"/>
    <property type="match status" value="1"/>
</dbReference>
<dbReference type="SMART" id="SM00185">
    <property type="entry name" value="ARM"/>
    <property type="match status" value="8"/>
</dbReference>
<evidence type="ECO:0000256" key="4">
    <source>
        <dbReference type="ARBA" id="ARBA00022927"/>
    </source>
</evidence>
<evidence type="ECO:0000256" key="5">
    <source>
        <dbReference type="PROSITE-ProRule" id="PRU00259"/>
    </source>
</evidence>
<reference evidence="6 7" key="1">
    <citation type="journal article" date="2010" name="Science">
        <title>Genomic analysis of organismal complexity in the multicellular green alga Volvox carteri.</title>
        <authorList>
            <person name="Prochnik S.E."/>
            <person name="Umen J."/>
            <person name="Nedelcu A.M."/>
            <person name="Hallmann A."/>
            <person name="Miller S.M."/>
            <person name="Nishii I."/>
            <person name="Ferris P."/>
            <person name="Kuo A."/>
            <person name="Mitros T."/>
            <person name="Fritz-Laylin L.K."/>
            <person name="Hellsten U."/>
            <person name="Chapman J."/>
            <person name="Simakov O."/>
            <person name="Rensing S.A."/>
            <person name="Terry A."/>
            <person name="Pangilinan J."/>
            <person name="Kapitonov V."/>
            <person name="Jurka J."/>
            <person name="Salamov A."/>
            <person name="Shapiro H."/>
            <person name="Schmutz J."/>
            <person name="Grimwood J."/>
            <person name="Lindquist E."/>
            <person name="Lucas S."/>
            <person name="Grigoriev I.V."/>
            <person name="Schmitt R."/>
            <person name="Kirk D."/>
            <person name="Rokhsar D.S."/>
        </authorList>
    </citation>
    <scope>NUCLEOTIDE SEQUENCE [LARGE SCALE GENOMIC DNA]</scope>
    <source>
        <strain evidence="7">f. Nagariensis / Eve</strain>
    </source>
</reference>
<dbReference type="InParanoid" id="D8U174"/>
<evidence type="ECO:0008006" key="8">
    <source>
        <dbReference type="Google" id="ProtNLM"/>
    </source>
</evidence>
<name>D8U174_VOLCA</name>
<dbReference type="Pfam" id="PF13513">
    <property type="entry name" value="HEAT_EZ"/>
    <property type="match status" value="1"/>
</dbReference>
<feature type="repeat" description="ARM" evidence="5">
    <location>
        <begin position="67"/>
        <end position="95"/>
    </location>
</feature>
<dbReference type="OrthoDB" id="29145at2759"/>
<feature type="repeat" description="ARM" evidence="5">
    <location>
        <begin position="24"/>
        <end position="67"/>
    </location>
</feature>
<dbReference type="STRING" id="3068.D8U174"/>
<evidence type="ECO:0000256" key="1">
    <source>
        <dbReference type="ARBA" id="ARBA00010394"/>
    </source>
</evidence>
<dbReference type="AlphaFoldDB" id="D8U174"/>
<keyword evidence="7" id="KW-1185">Reference proteome</keyword>
<keyword evidence="4" id="KW-0653">Protein transport</keyword>
<dbReference type="RefSeq" id="XP_002952365.1">
    <property type="nucleotide sequence ID" value="XM_002952319.1"/>
</dbReference>
<evidence type="ECO:0000256" key="3">
    <source>
        <dbReference type="ARBA" id="ARBA00022737"/>
    </source>
</evidence>
<accession>D8U174</accession>
<keyword evidence="2" id="KW-0813">Transport</keyword>
<proteinExistence type="inferred from homology"/>
<dbReference type="SUPFAM" id="SSF48371">
    <property type="entry name" value="ARM repeat"/>
    <property type="match status" value="1"/>
</dbReference>
<dbReference type="Gene3D" id="1.25.10.10">
    <property type="entry name" value="Leucine-rich Repeat Variant"/>
    <property type="match status" value="1"/>
</dbReference>
<dbReference type="Proteomes" id="UP000001058">
    <property type="component" value="Unassembled WGS sequence"/>
</dbReference>
<dbReference type="GO" id="GO:0005634">
    <property type="term" value="C:nucleus"/>
    <property type="evidence" value="ECO:0007669"/>
    <property type="project" value="UniProtKB-ARBA"/>
</dbReference>
<evidence type="ECO:0000256" key="2">
    <source>
        <dbReference type="ARBA" id="ARBA00022448"/>
    </source>
</evidence>
<protein>
    <recommendedName>
        <fullName evidence="8">Importin subunit alpha</fullName>
    </recommendedName>
</protein>
<sequence>AVTQFPRAPYAERNRPISEVIKTGVVPKFVEFLQRHDNPQLQLAATWALTNIASGTSEHTMAVMEANAVPILVELLASPDDDVRGQAVWALGNVAGDSPKCRDFVLDHNILSQLLEQLKDKSKISLLRVATWTLSNLCRGKPAPSSSVTSQALPALARVIHNTDDEEVLTDVCWALSYLSDGDNDRIDNDRIDRVIESGVCRRLVGLLMRTSSPSLMEPVLHTVRNIVTGSDMQTQVIINCGALPYLRNLLVMDYKKNIKKQVCWIISNITAGTEDQIQSVIDTGLISPLVALLSSAETDVRGEAAWAISNATSRGTAEQIKYLVQSHAIKPLCDLLVAADARIIAVVLEGLKNILKVGNQESDMPGAAGANLFARMVGAAGGWRKIKSLLQHPAVDLRGKAAAILEAHFDSDDSCGGGESGLGTYWTP</sequence>
<comment type="similarity">
    <text evidence="1">Belongs to the importin alpha family.</text>
</comment>
<dbReference type="Pfam" id="PF00514">
    <property type="entry name" value="Arm"/>
    <property type="match status" value="5"/>
</dbReference>
<dbReference type="PROSITE" id="PS50176">
    <property type="entry name" value="ARM_REPEAT"/>
    <property type="match status" value="2"/>
</dbReference>
<dbReference type="InterPro" id="IPR016024">
    <property type="entry name" value="ARM-type_fold"/>
</dbReference>
<gene>
    <name evidence="6" type="ORF">VOLCADRAFT_62408</name>
</gene>
<dbReference type="InterPro" id="IPR000225">
    <property type="entry name" value="Armadillo"/>
</dbReference>
<dbReference type="InterPro" id="IPR011989">
    <property type="entry name" value="ARM-like"/>
</dbReference>
<dbReference type="EMBL" id="GL378350">
    <property type="protein sequence ID" value="EFJ46508.1"/>
    <property type="molecule type" value="Genomic_DNA"/>
</dbReference>
<keyword evidence="3" id="KW-0677">Repeat</keyword>
<dbReference type="KEGG" id="vcn:VOLCADRAFT_62408"/>